<dbReference type="AlphaFoldDB" id="A0ABD3K3D6"/>
<sequence>MDGSEDALREALADKQASSVPKPEIGATIAALIDLGIDKARIERRLQDAVSGAGDVALTREAERQRVVNTPESRRFYIPSFSFKEHKLNSNVFTFWHEHFRLEEDMFRRGCYSTEYHLKAWDFVERFADLLVKDVKTGACYRAHHVLEDFCNEELQKDLGISAEKAAELKHVLATLRRLSVPEVHAKIKKYGVTAPYTKNPLSDPIRPLVFFSLSKNKRPKTALGILHSVKCFKALLWSNKFKLPFAVGQIGEGVNYEIPHRPGFWRFHQCTLAEIEHFVDPKDKSHPKFSRVADLEMFILSREQQMSGQAAIKTRNKDRLQFRQHLANEMGSLWSRLLDAEIDCSYGWILCVVISDRSTYECRTCTGLKSGVAFVAHKKVAEPREVEKLVIVPDKKELGLAFRGNQFELLEAMGEEEALQLKAALKSKGEAEFIIRTMEKSVIIKDKMVNISKQKIKEHQRVFTPSVIGSSFGMGHIIYCLF</sequence>
<dbReference type="Gene3D" id="3.30.720.200">
    <property type="match status" value="1"/>
</dbReference>
<dbReference type="SUPFAM" id="SSF55681">
    <property type="entry name" value="Class II aaRS and biotin synthetases"/>
    <property type="match status" value="1"/>
</dbReference>
<accession>A0ABD3K3D6</accession>
<protein>
    <submittedName>
        <fullName evidence="2">Uncharacterized protein</fullName>
    </submittedName>
</protein>
<dbReference type="FunFam" id="3.30.40.230:FF:000001">
    <property type="entry name" value="Glycine--tRNA ligase"/>
    <property type="match status" value="1"/>
</dbReference>
<dbReference type="Gene3D" id="3.30.40.230">
    <property type="match status" value="1"/>
</dbReference>
<comment type="subunit">
    <text evidence="1">Homodimer.</text>
</comment>
<proteinExistence type="predicted"/>
<evidence type="ECO:0000256" key="1">
    <source>
        <dbReference type="ARBA" id="ARBA00011738"/>
    </source>
</evidence>
<dbReference type="InterPro" id="IPR027031">
    <property type="entry name" value="Gly-tRNA_synthase/POLG2"/>
</dbReference>
<comment type="caution">
    <text evidence="2">The sequence shown here is derived from an EMBL/GenBank/DDBJ whole genome shotgun (WGS) entry which is preliminary data.</text>
</comment>
<reference evidence="2 3" key="1">
    <citation type="submission" date="2024-11" db="EMBL/GenBank/DDBJ databases">
        <title>Chromosome-level genome assembly of Eucalyptus globulus Labill. provides insights into its genome evolution.</title>
        <authorList>
            <person name="Li X."/>
        </authorList>
    </citation>
    <scope>NUCLEOTIDE SEQUENCE [LARGE SCALE GENOMIC DNA]</scope>
    <source>
        <strain evidence="2">CL2024</strain>
        <tissue evidence="2">Fresh tender leaves</tissue>
    </source>
</reference>
<dbReference type="Proteomes" id="UP001634007">
    <property type="component" value="Unassembled WGS sequence"/>
</dbReference>
<dbReference type="InterPro" id="IPR045864">
    <property type="entry name" value="aa-tRNA-synth_II/BPL/LPL"/>
</dbReference>
<dbReference type="Gene3D" id="3.30.930.10">
    <property type="entry name" value="Bira Bifunctional Protein, Domain 2"/>
    <property type="match status" value="1"/>
</dbReference>
<keyword evidence="3" id="KW-1185">Reference proteome</keyword>
<evidence type="ECO:0000313" key="3">
    <source>
        <dbReference type="Proteomes" id="UP001634007"/>
    </source>
</evidence>
<evidence type="ECO:0000313" key="2">
    <source>
        <dbReference type="EMBL" id="KAL3731141.1"/>
    </source>
</evidence>
<name>A0ABD3K3D6_EUCGL</name>
<organism evidence="2 3">
    <name type="scientific">Eucalyptus globulus</name>
    <name type="common">Tasmanian blue gum</name>
    <dbReference type="NCBI Taxonomy" id="34317"/>
    <lineage>
        <taxon>Eukaryota</taxon>
        <taxon>Viridiplantae</taxon>
        <taxon>Streptophyta</taxon>
        <taxon>Embryophyta</taxon>
        <taxon>Tracheophyta</taxon>
        <taxon>Spermatophyta</taxon>
        <taxon>Magnoliopsida</taxon>
        <taxon>eudicotyledons</taxon>
        <taxon>Gunneridae</taxon>
        <taxon>Pentapetalae</taxon>
        <taxon>rosids</taxon>
        <taxon>malvids</taxon>
        <taxon>Myrtales</taxon>
        <taxon>Myrtaceae</taxon>
        <taxon>Myrtoideae</taxon>
        <taxon>Eucalypteae</taxon>
        <taxon>Eucalyptus</taxon>
    </lineage>
</organism>
<gene>
    <name evidence="2" type="ORF">ACJRO7_028071</name>
</gene>
<dbReference type="EMBL" id="JBJKBG010000007">
    <property type="protein sequence ID" value="KAL3731141.1"/>
    <property type="molecule type" value="Genomic_DNA"/>
</dbReference>
<dbReference type="PANTHER" id="PTHR10745:SF0">
    <property type="entry name" value="GLYCINE--TRNA LIGASE"/>
    <property type="match status" value="1"/>
</dbReference>
<dbReference type="PANTHER" id="PTHR10745">
    <property type="entry name" value="GLYCYL-TRNA SYNTHETASE/DNA POLYMERASE SUBUNIT GAMMA-2"/>
    <property type="match status" value="1"/>
</dbReference>